<dbReference type="PROSITE" id="PS40000">
    <property type="entry name" value="DM_1"/>
    <property type="match status" value="1"/>
</dbReference>
<protein>
    <submittedName>
        <fullName evidence="11">Doublesex- and mab-3-related transcription factor 1-like</fullName>
    </submittedName>
</protein>
<dbReference type="InterPro" id="IPR001275">
    <property type="entry name" value="DM_DNA-bd"/>
</dbReference>
<dbReference type="Gene3D" id="4.10.1040.10">
    <property type="entry name" value="DM DNA-binding domain"/>
    <property type="match status" value="1"/>
</dbReference>
<evidence type="ECO:0000259" key="10">
    <source>
        <dbReference type="PROSITE" id="PS50809"/>
    </source>
</evidence>
<dbReference type="PANTHER" id="PTHR12322">
    <property type="entry name" value="DOUBLESEX AND MAB-3 RELATED TRANSCRIPTION FACTOR DMRT"/>
    <property type="match status" value="1"/>
</dbReference>
<keyword evidence="2 8" id="KW-0479">Metal-binding</keyword>
<evidence type="ECO:0000313" key="11">
    <source>
        <dbReference type="Ensembl" id="ENSGWIP00000036780.1"/>
    </source>
</evidence>
<dbReference type="InterPro" id="IPR022114">
    <property type="entry name" value="DMRT1-like"/>
</dbReference>
<evidence type="ECO:0000256" key="6">
    <source>
        <dbReference type="ARBA" id="ARBA00023163"/>
    </source>
</evidence>
<proteinExistence type="inferred from homology"/>
<comment type="subcellular location">
    <subcellularLocation>
        <location evidence="8">Nucleus</location>
    </subcellularLocation>
</comment>
<dbReference type="GO" id="GO:0046872">
    <property type="term" value="F:metal ion binding"/>
    <property type="evidence" value="ECO:0007669"/>
    <property type="project" value="UniProtKB-KW"/>
</dbReference>
<reference evidence="11" key="1">
    <citation type="submission" date="2020-06" db="EMBL/GenBank/DDBJ databases">
        <authorList>
            <consortium name="Wellcome Sanger Institute Data Sharing"/>
        </authorList>
    </citation>
    <scope>NUCLEOTIDE SEQUENCE [LARGE SCALE GENOMIC DNA]</scope>
</reference>
<dbReference type="GO" id="GO:0005634">
    <property type="term" value="C:nucleus"/>
    <property type="evidence" value="ECO:0007669"/>
    <property type="project" value="UniProtKB-SubCell"/>
</dbReference>
<sequence>MNKKRTKKQDSPLSATEGLRSPRSPKCSRCRNHGYVSILKGHKRYCNWKECQCDKCKLISERQRVMAAQVALRRQHAYEEEFGIISPLALSGPEVIIKNEDVGDCLYSAEGRSSNPNSPSLPVSGSRSASSSSTSAATRAYTEGTSDLLLESPCYNFRPPSCYSTYYGNLYNYQQYQQMPHGDGRLPSHNVSPQYRVHSYYPATPYLTQGLSSTACVPPCFSMDDPSSCSETLAASYLLSASSSSDSAHPYRSFSTVANADNKAEYEAGSRITRFMVDSIDGNNK</sequence>
<name>A0A8C5N8I2_GOUWI</name>
<dbReference type="InterPro" id="IPR036407">
    <property type="entry name" value="DM_DNA-bd_sf"/>
</dbReference>
<accession>A0A8C5N8I2</accession>
<dbReference type="SUPFAM" id="SSF82927">
    <property type="entry name" value="Cysteine-rich DNA binding domain, (DM domain)"/>
    <property type="match status" value="1"/>
</dbReference>
<dbReference type="FunFam" id="4.10.1040.10:FF:000001">
    <property type="entry name" value="doublesex- and mab-3-related transcription factor 1"/>
    <property type="match status" value="1"/>
</dbReference>
<evidence type="ECO:0000256" key="2">
    <source>
        <dbReference type="ARBA" id="ARBA00022723"/>
    </source>
</evidence>
<keyword evidence="7 8" id="KW-0539">Nucleus</keyword>
<reference evidence="11" key="2">
    <citation type="submission" date="2025-08" db="UniProtKB">
        <authorList>
            <consortium name="Ensembl"/>
        </authorList>
    </citation>
    <scope>IDENTIFICATION</scope>
</reference>
<dbReference type="GO" id="GO:0007548">
    <property type="term" value="P:sex differentiation"/>
    <property type="evidence" value="ECO:0007669"/>
    <property type="project" value="TreeGrafter"/>
</dbReference>
<organism evidence="11 12">
    <name type="scientific">Gouania willdenowi</name>
    <name type="common">Blunt-snouted clingfish</name>
    <name type="synonym">Lepadogaster willdenowi</name>
    <dbReference type="NCBI Taxonomy" id="441366"/>
    <lineage>
        <taxon>Eukaryota</taxon>
        <taxon>Metazoa</taxon>
        <taxon>Chordata</taxon>
        <taxon>Craniata</taxon>
        <taxon>Vertebrata</taxon>
        <taxon>Euteleostomi</taxon>
        <taxon>Actinopterygii</taxon>
        <taxon>Neopterygii</taxon>
        <taxon>Teleostei</taxon>
        <taxon>Neoteleostei</taxon>
        <taxon>Acanthomorphata</taxon>
        <taxon>Ovalentaria</taxon>
        <taxon>Blenniimorphae</taxon>
        <taxon>Blenniiformes</taxon>
        <taxon>Gobiesocoidei</taxon>
        <taxon>Gobiesocidae</taxon>
        <taxon>Gobiesocinae</taxon>
        <taxon>Gouania</taxon>
    </lineage>
</organism>
<feature type="domain" description="DM" evidence="10">
    <location>
        <begin position="27"/>
        <end position="74"/>
    </location>
</feature>
<evidence type="ECO:0000256" key="8">
    <source>
        <dbReference type="PROSITE-ProRule" id="PRU00070"/>
    </source>
</evidence>
<dbReference type="PANTHER" id="PTHR12322:SF70">
    <property type="entry name" value="DOUBLESEX- AND MAB-3-RELATED TRANSCRIPTION FACTOR 1"/>
    <property type="match status" value="1"/>
</dbReference>
<dbReference type="InterPro" id="IPR026607">
    <property type="entry name" value="DMRT"/>
</dbReference>
<keyword evidence="3 8" id="KW-0862">Zinc</keyword>
<feature type="DNA-binding region" description="DM" evidence="8">
    <location>
        <begin position="27"/>
        <end position="74"/>
    </location>
</feature>
<dbReference type="Pfam" id="PF00751">
    <property type="entry name" value="DM"/>
    <property type="match status" value="1"/>
</dbReference>
<dbReference type="OrthoDB" id="9946337at2759"/>
<dbReference type="Pfam" id="PF12374">
    <property type="entry name" value="Dmrt1"/>
    <property type="match status" value="1"/>
</dbReference>
<dbReference type="Proteomes" id="UP000694680">
    <property type="component" value="Chromosome 9"/>
</dbReference>
<dbReference type="RefSeq" id="XP_028313215.1">
    <property type="nucleotide sequence ID" value="XM_028457414.1"/>
</dbReference>
<evidence type="ECO:0000313" key="12">
    <source>
        <dbReference type="Proteomes" id="UP000694680"/>
    </source>
</evidence>
<dbReference type="GO" id="GO:0000981">
    <property type="term" value="F:DNA-binding transcription factor activity, RNA polymerase II-specific"/>
    <property type="evidence" value="ECO:0007669"/>
    <property type="project" value="TreeGrafter"/>
</dbReference>
<dbReference type="GeneID" id="114469679"/>
<evidence type="ECO:0000256" key="9">
    <source>
        <dbReference type="SAM" id="MobiDB-lite"/>
    </source>
</evidence>
<feature type="compositionally biased region" description="Low complexity" evidence="9">
    <location>
        <begin position="113"/>
        <end position="137"/>
    </location>
</feature>
<evidence type="ECO:0000256" key="1">
    <source>
        <dbReference type="ARBA" id="ARBA00006834"/>
    </source>
</evidence>
<dbReference type="SMART" id="SM00301">
    <property type="entry name" value="DM"/>
    <property type="match status" value="1"/>
</dbReference>
<evidence type="ECO:0000256" key="7">
    <source>
        <dbReference type="ARBA" id="ARBA00023242"/>
    </source>
</evidence>
<comment type="similarity">
    <text evidence="1">Belongs to the DMRT family.</text>
</comment>
<gene>
    <name evidence="11" type="primary">dmrt1</name>
</gene>
<feature type="region of interest" description="Disordered" evidence="9">
    <location>
        <begin position="108"/>
        <end position="137"/>
    </location>
</feature>
<keyword evidence="12" id="KW-1185">Reference proteome</keyword>
<dbReference type="GO" id="GO:0000978">
    <property type="term" value="F:RNA polymerase II cis-regulatory region sequence-specific DNA binding"/>
    <property type="evidence" value="ECO:0007669"/>
    <property type="project" value="TreeGrafter"/>
</dbReference>
<dbReference type="Ensembl" id="ENSGWIT00000040071.1">
    <property type="protein sequence ID" value="ENSGWIP00000036780.1"/>
    <property type="gene ID" value="ENSGWIG00000018917.1"/>
</dbReference>
<evidence type="ECO:0000256" key="4">
    <source>
        <dbReference type="ARBA" id="ARBA00023015"/>
    </source>
</evidence>
<dbReference type="AlphaFoldDB" id="A0A8C5N8I2"/>
<keyword evidence="5 8" id="KW-0238">DNA-binding</keyword>
<feature type="region of interest" description="Disordered" evidence="9">
    <location>
        <begin position="1"/>
        <end position="25"/>
    </location>
</feature>
<dbReference type="PROSITE" id="PS50809">
    <property type="entry name" value="DM_2"/>
    <property type="match status" value="1"/>
</dbReference>
<evidence type="ECO:0000256" key="3">
    <source>
        <dbReference type="ARBA" id="ARBA00022833"/>
    </source>
</evidence>
<reference evidence="11" key="3">
    <citation type="submission" date="2025-09" db="UniProtKB">
        <authorList>
            <consortium name="Ensembl"/>
        </authorList>
    </citation>
    <scope>IDENTIFICATION</scope>
</reference>
<keyword evidence="4" id="KW-0805">Transcription regulation</keyword>
<dbReference type="CTD" id="1761"/>
<evidence type="ECO:0000256" key="5">
    <source>
        <dbReference type="ARBA" id="ARBA00023125"/>
    </source>
</evidence>
<keyword evidence="6" id="KW-0804">Transcription</keyword>